<reference evidence="2" key="1">
    <citation type="submission" date="2017-09" db="EMBL/GenBank/DDBJ databases">
        <authorList>
            <person name="Varghese N."/>
            <person name="Submissions S."/>
        </authorList>
    </citation>
    <scope>NUCLEOTIDE SEQUENCE [LARGE SCALE GENOMIC DNA]</scope>
    <source>
        <strain evidence="2">CGMCC 1.8913</strain>
    </source>
</reference>
<evidence type="ECO:0000313" key="1">
    <source>
        <dbReference type="EMBL" id="SNZ10039.1"/>
    </source>
</evidence>
<accession>A0A285NKP9</accession>
<dbReference type="EMBL" id="OBEK01000002">
    <property type="protein sequence ID" value="SNZ10039.1"/>
    <property type="molecule type" value="Genomic_DNA"/>
</dbReference>
<evidence type="ECO:0000313" key="2">
    <source>
        <dbReference type="Proteomes" id="UP000219356"/>
    </source>
</evidence>
<gene>
    <name evidence="1" type="ORF">SAMN05421503_1494</name>
</gene>
<dbReference type="RefSeq" id="WP_097040789.1">
    <property type="nucleotide sequence ID" value="NZ_OBEK01000002.1"/>
</dbReference>
<dbReference type="OrthoDB" id="2968318at2"/>
<keyword evidence="2" id="KW-1185">Reference proteome</keyword>
<organism evidence="1 2">
    <name type="scientific">Terribacillus aidingensis</name>
    <dbReference type="NCBI Taxonomy" id="586416"/>
    <lineage>
        <taxon>Bacteria</taxon>
        <taxon>Bacillati</taxon>
        <taxon>Bacillota</taxon>
        <taxon>Bacilli</taxon>
        <taxon>Bacillales</taxon>
        <taxon>Bacillaceae</taxon>
        <taxon>Terribacillus</taxon>
    </lineage>
</organism>
<name>A0A285NKP9_9BACI</name>
<proteinExistence type="predicted"/>
<dbReference type="AlphaFoldDB" id="A0A285NKP9"/>
<protein>
    <submittedName>
        <fullName evidence="1">Uncharacterized protein</fullName>
    </submittedName>
</protein>
<sequence>MANIIITQAQANKLREVLKRYTVEQVSDNFGTEDSYWDPLSPEWDGVPLDTLNRALYQPYDIAGFTLGQWIVQLEDKMTLEVLQDNIQFINENHTKYRKATLSEEREGKRRKQFIISGRKVDEYKRNDLIRIMDDADRYIFRIVKDVNLDGVVVDSDRVVETSIGEKVYFNNCILVCPVEKRLDMDIK</sequence>
<dbReference type="Proteomes" id="UP000219356">
    <property type="component" value="Unassembled WGS sequence"/>
</dbReference>